<reference evidence="2" key="1">
    <citation type="submission" date="2024-07" db="EMBL/GenBank/DDBJ databases">
        <authorList>
            <person name="Kim Y.J."/>
            <person name="Jeong J.Y."/>
        </authorList>
    </citation>
    <scope>NUCLEOTIDE SEQUENCE</scope>
    <source>
        <strain evidence="2">GIHE-MW2</strain>
    </source>
</reference>
<proteinExistence type="predicted"/>
<dbReference type="PANTHER" id="PTHR46018:SF2">
    <property type="entry name" value="ZINC PHOSPHODIESTERASE ELAC PROTEIN 1"/>
    <property type="match status" value="1"/>
</dbReference>
<dbReference type="SUPFAM" id="SSF56281">
    <property type="entry name" value="Metallo-hydrolase/oxidoreductase"/>
    <property type="match status" value="1"/>
</dbReference>
<accession>A0AAU8JPD6</accession>
<dbReference type="Pfam" id="PF23023">
    <property type="entry name" value="Anti-Pycsar_Apyc1"/>
    <property type="match status" value="1"/>
</dbReference>
<dbReference type="GO" id="GO:0046872">
    <property type="term" value="F:metal ion binding"/>
    <property type="evidence" value="ECO:0007669"/>
    <property type="project" value="UniProtKB-KW"/>
</dbReference>
<dbReference type="InterPro" id="IPR036866">
    <property type="entry name" value="RibonucZ/Hydroxyglut_hydro"/>
</dbReference>
<dbReference type="Gene3D" id="3.60.15.10">
    <property type="entry name" value="Ribonuclease Z/Hydroxyacylglutathione hydrolase-like"/>
    <property type="match status" value="1"/>
</dbReference>
<gene>
    <name evidence="2" type="ORF">ABWT76_002891</name>
</gene>
<dbReference type="AlphaFoldDB" id="A0AAU8JPD6"/>
<dbReference type="GO" id="GO:0042781">
    <property type="term" value="F:3'-tRNA processing endoribonuclease activity"/>
    <property type="evidence" value="ECO:0007669"/>
    <property type="project" value="TreeGrafter"/>
</dbReference>
<name>A0AAU8JPD6_9CYAN</name>
<organism evidence="2">
    <name type="scientific">Planktothricoides raciborskii GIHE-MW2</name>
    <dbReference type="NCBI Taxonomy" id="2792601"/>
    <lineage>
        <taxon>Bacteria</taxon>
        <taxon>Bacillati</taxon>
        <taxon>Cyanobacteriota</taxon>
        <taxon>Cyanophyceae</taxon>
        <taxon>Oscillatoriophycideae</taxon>
        <taxon>Oscillatoriales</taxon>
        <taxon>Oscillatoriaceae</taxon>
        <taxon>Planktothricoides</taxon>
    </lineage>
</organism>
<evidence type="ECO:0000256" key="1">
    <source>
        <dbReference type="ARBA" id="ARBA00022759"/>
    </source>
</evidence>
<dbReference type="RefSeq" id="WP_054464936.1">
    <property type="nucleotide sequence ID" value="NZ_CP159837.1"/>
</dbReference>
<dbReference type="PANTHER" id="PTHR46018">
    <property type="entry name" value="ZINC PHOSPHODIESTERASE ELAC PROTEIN 1"/>
    <property type="match status" value="1"/>
</dbReference>
<keyword evidence="1" id="KW-0378">Hydrolase</keyword>
<keyword evidence="1" id="KW-0255">Endonuclease</keyword>
<dbReference type="EMBL" id="CP159837">
    <property type="protein sequence ID" value="XCM39925.1"/>
    <property type="molecule type" value="Genomic_DNA"/>
</dbReference>
<evidence type="ECO:0000313" key="2">
    <source>
        <dbReference type="EMBL" id="XCM39925.1"/>
    </source>
</evidence>
<protein>
    <submittedName>
        <fullName evidence="2">MBL fold metallo-hydrolase</fullName>
    </submittedName>
</protein>
<keyword evidence="1" id="KW-0540">Nuclease</keyword>
<sequence length="260" mass="29335">MIKILFLGTGSAFTVGADNYQSNMLLIDEQGNKLLIDCGSDIRFSLYAEGFSYLDITDIYISHLHSDHAGGLEYMAFTTKFDPRCQKPNLYISKDIAGPLWQNTLSGGLTSVQGDINDLDSLFAVHKVSKNGHFTWQGIQFDLVQVIHIDNGYYLMPSYGLFFAVNGLKIFLTTDTQLQVEKMQEYYDRADLIFHDCETSKFPTPVHAHYNDLVKLPAEIKQKMWLYGYQPGPLPDATEGGFLGFVKRGQSFELSEALIR</sequence>